<dbReference type="EMBL" id="JABSTR010000010">
    <property type="protein sequence ID" value="KAH9380705.1"/>
    <property type="molecule type" value="Genomic_DNA"/>
</dbReference>
<dbReference type="AlphaFoldDB" id="A0A9J6H0Z1"/>
<gene>
    <name evidence="3" type="ORF">HPB48_001521</name>
</gene>
<dbReference type="Gene3D" id="2.60.40.10">
    <property type="entry name" value="Immunoglobulins"/>
    <property type="match status" value="2"/>
</dbReference>
<evidence type="ECO:0000313" key="3">
    <source>
        <dbReference type="EMBL" id="KAH9380705.1"/>
    </source>
</evidence>
<accession>A0A9J6H0Z1</accession>
<dbReference type="Pfam" id="PF00041">
    <property type="entry name" value="fn3"/>
    <property type="match status" value="2"/>
</dbReference>
<dbReference type="InterPro" id="IPR013783">
    <property type="entry name" value="Ig-like_fold"/>
</dbReference>
<dbReference type="PANTHER" id="PTHR46708">
    <property type="entry name" value="TENASCIN"/>
    <property type="match status" value="1"/>
</dbReference>
<dbReference type="InterPro" id="IPR036116">
    <property type="entry name" value="FN3_sf"/>
</dbReference>
<dbReference type="OrthoDB" id="6381660at2759"/>
<comment type="caution">
    <text evidence="3">The sequence shown here is derived from an EMBL/GenBank/DDBJ whole genome shotgun (WGS) entry which is preliminary data.</text>
</comment>
<evidence type="ECO:0000259" key="2">
    <source>
        <dbReference type="PROSITE" id="PS50853"/>
    </source>
</evidence>
<proteinExistence type="predicted"/>
<dbReference type="PANTHER" id="PTHR46708:SF2">
    <property type="entry name" value="FIBRONECTIN TYPE-III DOMAIN-CONTAINING PROTEIN"/>
    <property type="match status" value="1"/>
</dbReference>
<dbReference type="InterPro" id="IPR050991">
    <property type="entry name" value="ECM_Regulatory_Proteins"/>
</dbReference>
<evidence type="ECO:0000313" key="4">
    <source>
        <dbReference type="Proteomes" id="UP000821853"/>
    </source>
</evidence>
<dbReference type="CDD" id="cd00063">
    <property type="entry name" value="FN3"/>
    <property type="match status" value="2"/>
</dbReference>
<sequence length="348" mass="37453">MFCFIFSTVRGRQLVKIETVNSSSILVRLNAENQRQENFKGVKITWSPSKPSPGASKPEDTVTVFVPSNQSTFVITGLLPFEHYTVAVAEVFGTSSSQWETVVSVSEAVTDPRPSPPPTEVTLKSTSIGSSSTLVVNWNAPQTSSGPPIEGYVVSVCPHTDGTSTTACRTFNTSASSSHVEVSGLRSFAEYDIEVKAYVTINGRVVTGDVTRTVVSTNAPPLPPIEGAAVRKSLEGGSVRLSWKRPDQVQGLDVVYVLVLAEKASGMIVSRTEVNVTETSFEGLVSSVDYVVSITICLVSESRRQCGNATDVTFKAIDTGEQASEGHPHFEYHGMIESSLIIATLRHF</sequence>
<dbReference type="PROSITE" id="PS50853">
    <property type="entry name" value="FN3"/>
    <property type="match status" value="2"/>
</dbReference>
<dbReference type="InterPro" id="IPR003961">
    <property type="entry name" value="FN3_dom"/>
</dbReference>
<protein>
    <recommendedName>
        <fullName evidence="2">Fibronectin type-III domain-containing protein</fullName>
    </recommendedName>
</protein>
<dbReference type="VEuPathDB" id="VectorBase:HLOH_057417"/>
<name>A0A9J6H0Z1_HAELO</name>
<dbReference type="SUPFAM" id="SSF49265">
    <property type="entry name" value="Fibronectin type III"/>
    <property type="match status" value="2"/>
</dbReference>
<dbReference type="SMART" id="SM00060">
    <property type="entry name" value="FN3"/>
    <property type="match status" value="3"/>
</dbReference>
<reference evidence="3 4" key="1">
    <citation type="journal article" date="2020" name="Cell">
        <title>Large-Scale Comparative Analyses of Tick Genomes Elucidate Their Genetic Diversity and Vector Capacities.</title>
        <authorList>
            <consortium name="Tick Genome and Microbiome Consortium (TIGMIC)"/>
            <person name="Jia N."/>
            <person name="Wang J."/>
            <person name="Shi W."/>
            <person name="Du L."/>
            <person name="Sun Y."/>
            <person name="Zhan W."/>
            <person name="Jiang J.F."/>
            <person name="Wang Q."/>
            <person name="Zhang B."/>
            <person name="Ji P."/>
            <person name="Bell-Sakyi L."/>
            <person name="Cui X.M."/>
            <person name="Yuan T.T."/>
            <person name="Jiang B.G."/>
            <person name="Yang W.F."/>
            <person name="Lam T.T."/>
            <person name="Chang Q.C."/>
            <person name="Ding S.J."/>
            <person name="Wang X.J."/>
            <person name="Zhu J.G."/>
            <person name="Ruan X.D."/>
            <person name="Zhao L."/>
            <person name="Wei J.T."/>
            <person name="Ye R.Z."/>
            <person name="Que T.C."/>
            <person name="Du C.H."/>
            <person name="Zhou Y.H."/>
            <person name="Cheng J.X."/>
            <person name="Dai P.F."/>
            <person name="Guo W.B."/>
            <person name="Han X.H."/>
            <person name="Huang E.J."/>
            <person name="Li L.F."/>
            <person name="Wei W."/>
            <person name="Gao Y.C."/>
            <person name="Liu J.Z."/>
            <person name="Shao H.Z."/>
            <person name="Wang X."/>
            <person name="Wang C.C."/>
            <person name="Yang T.C."/>
            <person name="Huo Q.B."/>
            <person name="Li W."/>
            <person name="Chen H.Y."/>
            <person name="Chen S.E."/>
            <person name="Zhou L.G."/>
            <person name="Ni X.B."/>
            <person name="Tian J.H."/>
            <person name="Sheng Y."/>
            <person name="Liu T."/>
            <person name="Pan Y.S."/>
            <person name="Xia L.Y."/>
            <person name="Li J."/>
            <person name="Zhao F."/>
            <person name="Cao W.C."/>
        </authorList>
    </citation>
    <scope>NUCLEOTIDE SEQUENCE [LARGE SCALE GENOMIC DNA]</scope>
    <source>
        <strain evidence="3">HaeL-2018</strain>
    </source>
</reference>
<feature type="domain" description="Fibronectin type-III" evidence="2">
    <location>
        <begin position="117"/>
        <end position="222"/>
    </location>
</feature>
<feature type="domain" description="Fibronectin type-III" evidence="2">
    <location>
        <begin position="10"/>
        <end position="113"/>
    </location>
</feature>
<dbReference type="Proteomes" id="UP000821853">
    <property type="component" value="Chromosome 8"/>
</dbReference>
<organism evidence="3 4">
    <name type="scientific">Haemaphysalis longicornis</name>
    <name type="common">Bush tick</name>
    <dbReference type="NCBI Taxonomy" id="44386"/>
    <lineage>
        <taxon>Eukaryota</taxon>
        <taxon>Metazoa</taxon>
        <taxon>Ecdysozoa</taxon>
        <taxon>Arthropoda</taxon>
        <taxon>Chelicerata</taxon>
        <taxon>Arachnida</taxon>
        <taxon>Acari</taxon>
        <taxon>Parasitiformes</taxon>
        <taxon>Ixodida</taxon>
        <taxon>Ixodoidea</taxon>
        <taxon>Ixodidae</taxon>
        <taxon>Haemaphysalinae</taxon>
        <taxon>Haemaphysalis</taxon>
    </lineage>
</organism>
<keyword evidence="4" id="KW-1185">Reference proteome</keyword>
<keyword evidence="1" id="KW-0677">Repeat</keyword>
<evidence type="ECO:0000256" key="1">
    <source>
        <dbReference type="ARBA" id="ARBA00022737"/>
    </source>
</evidence>